<proteinExistence type="inferred from homology"/>
<dbReference type="AlphaFoldDB" id="A0A8C7XRL7"/>
<reference evidence="11" key="1">
    <citation type="submission" date="2025-08" db="UniProtKB">
        <authorList>
            <consortium name="Ensembl"/>
        </authorList>
    </citation>
    <scope>IDENTIFICATION</scope>
</reference>
<accession>A0A8C7XRL7</accession>
<feature type="region of interest" description="Disordered" evidence="10">
    <location>
        <begin position="431"/>
        <end position="508"/>
    </location>
</feature>
<sequence length="508" mass="58821">MHDAGSGNGEEQPFIDNKRSLAQSDSWWSSICIWRLPVPVICRKMSLKKIFLLLVVICTVSLLLHKRDYLTWYKESFHVDCPVRLNSPPCQKPKHTNIVFLKTHKTASTTMQNLLFRFGELNNLTVALPIQACGHQFCYPRSFNTQFVHPHTLPANVITNHMRFNKTALQHLMPNDTIYITILREPVSMFESLFTYYSRHCESFKRVPNGSLEVFLNRPYNYYRPLEYDSSYAHNCLTFDLGGDKDWPANDVSYAQAFAAELDQVFSLVMISEYFDESLVLLRHLLSWNLEDILYVKLNMRTEDSKKSVAPDLLAKIRAWNSIDSYLYDYFNATLWRKLSEFGLVHVEREVQLLRDAQERLMKTCFGREEPLFRSTGEIKRKDLRPWKPNEKVDIVGYDLPSNISREAQKLCLKYIMPEISYTEVLLRSQSLRHSQSKRKSSQKPSVPQPPTHTLQPRHSHVSRNQQPASPAKGHSSVTGAKSILNPKSIPKKVVITKYKPKSPHTKA</sequence>
<dbReference type="GO" id="GO:0009247">
    <property type="term" value="P:glycolipid biosynthetic process"/>
    <property type="evidence" value="ECO:0007669"/>
    <property type="project" value="InterPro"/>
</dbReference>
<dbReference type="Proteomes" id="UP000694383">
    <property type="component" value="Unplaced"/>
</dbReference>
<dbReference type="GO" id="GO:0001733">
    <property type="term" value="F:galactosylceramide sulfotransferase activity"/>
    <property type="evidence" value="ECO:0007669"/>
    <property type="project" value="InterPro"/>
</dbReference>
<evidence type="ECO:0000256" key="4">
    <source>
        <dbReference type="ARBA" id="ARBA00022692"/>
    </source>
</evidence>
<dbReference type="Pfam" id="PF06990">
    <property type="entry name" value="Gal-3-0_sulfotr"/>
    <property type="match status" value="1"/>
</dbReference>
<dbReference type="SUPFAM" id="SSF52540">
    <property type="entry name" value="P-loop containing nucleoside triphosphate hydrolases"/>
    <property type="match status" value="1"/>
</dbReference>
<evidence type="ECO:0000256" key="6">
    <source>
        <dbReference type="ARBA" id="ARBA00022989"/>
    </source>
</evidence>
<dbReference type="Ensembl" id="ENSOSIT00000017712.1">
    <property type="protein sequence ID" value="ENSOSIP00000016754.1"/>
    <property type="gene ID" value="ENSOSIG00000009207.1"/>
</dbReference>
<organism evidence="11 12">
    <name type="scientific">Oryzias sinensis</name>
    <name type="common">Chinese medaka</name>
    <dbReference type="NCBI Taxonomy" id="183150"/>
    <lineage>
        <taxon>Eukaryota</taxon>
        <taxon>Metazoa</taxon>
        <taxon>Chordata</taxon>
        <taxon>Craniata</taxon>
        <taxon>Vertebrata</taxon>
        <taxon>Euteleostomi</taxon>
        <taxon>Actinopterygii</taxon>
        <taxon>Neopterygii</taxon>
        <taxon>Teleostei</taxon>
        <taxon>Neoteleostei</taxon>
        <taxon>Acanthomorphata</taxon>
        <taxon>Ovalentaria</taxon>
        <taxon>Atherinomorphae</taxon>
        <taxon>Beloniformes</taxon>
        <taxon>Adrianichthyidae</taxon>
        <taxon>Oryziinae</taxon>
        <taxon>Oryzias</taxon>
    </lineage>
</organism>
<dbReference type="GeneTree" id="ENSGT00950000182923"/>
<dbReference type="PANTHER" id="PTHR14647">
    <property type="entry name" value="GALACTOSE-3-O-SULFOTRANSFERASE"/>
    <property type="match status" value="1"/>
</dbReference>
<evidence type="ECO:0000256" key="10">
    <source>
        <dbReference type="SAM" id="MobiDB-lite"/>
    </source>
</evidence>
<protein>
    <submittedName>
        <fullName evidence="11">Galactose-3-O-sulfotransferase 3</fullName>
    </submittedName>
</protein>
<evidence type="ECO:0000256" key="3">
    <source>
        <dbReference type="ARBA" id="ARBA00022679"/>
    </source>
</evidence>
<keyword evidence="12" id="KW-1185">Reference proteome</keyword>
<reference evidence="11" key="2">
    <citation type="submission" date="2025-09" db="UniProtKB">
        <authorList>
            <consortium name="Ensembl"/>
        </authorList>
    </citation>
    <scope>IDENTIFICATION</scope>
</reference>
<keyword evidence="7" id="KW-0333">Golgi apparatus</keyword>
<keyword evidence="5" id="KW-0735">Signal-anchor</keyword>
<comment type="subcellular location">
    <subcellularLocation>
        <location evidence="1">Golgi apparatus membrane</location>
        <topology evidence="1">Single-pass type II membrane protein</topology>
    </subcellularLocation>
</comment>
<evidence type="ECO:0000256" key="8">
    <source>
        <dbReference type="ARBA" id="ARBA00023136"/>
    </source>
</evidence>
<evidence type="ECO:0000313" key="12">
    <source>
        <dbReference type="Proteomes" id="UP000694383"/>
    </source>
</evidence>
<keyword evidence="6" id="KW-1133">Transmembrane helix</keyword>
<dbReference type="InterPro" id="IPR009729">
    <property type="entry name" value="Gal-3-0_sulfotransfrase"/>
</dbReference>
<evidence type="ECO:0000256" key="9">
    <source>
        <dbReference type="ARBA" id="ARBA00023180"/>
    </source>
</evidence>
<name>A0A8C7XRL7_9TELE</name>
<keyword evidence="9" id="KW-0325">Glycoprotein</keyword>
<dbReference type="InterPro" id="IPR027417">
    <property type="entry name" value="P-loop_NTPase"/>
</dbReference>
<dbReference type="GO" id="GO:0000139">
    <property type="term" value="C:Golgi membrane"/>
    <property type="evidence" value="ECO:0007669"/>
    <property type="project" value="UniProtKB-SubCell"/>
</dbReference>
<evidence type="ECO:0000313" key="11">
    <source>
        <dbReference type="Ensembl" id="ENSOSIP00000016754.1"/>
    </source>
</evidence>
<keyword evidence="4" id="KW-0812">Transmembrane</keyword>
<feature type="compositionally biased region" description="Basic residues" evidence="10">
    <location>
        <begin position="499"/>
        <end position="508"/>
    </location>
</feature>
<evidence type="ECO:0000256" key="7">
    <source>
        <dbReference type="ARBA" id="ARBA00023034"/>
    </source>
</evidence>
<evidence type="ECO:0000256" key="1">
    <source>
        <dbReference type="ARBA" id="ARBA00004323"/>
    </source>
</evidence>
<keyword evidence="8" id="KW-0472">Membrane</keyword>
<evidence type="ECO:0000256" key="5">
    <source>
        <dbReference type="ARBA" id="ARBA00022968"/>
    </source>
</evidence>
<comment type="similarity">
    <text evidence="2">Belongs to the galactose-3-O-sulfotransferase family.</text>
</comment>
<evidence type="ECO:0000256" key="2">
    <source>
        <dbReference type="ARBA" id="ARBA00008124"/>
    </source>
</evidence>
<dbReference type="PANTHER" id="PTHR14647:SF83">
    <property type="entry name" value="GALACTOSE-3-O-SULFOTRANSFERASE 3"/>
    <property type="match status" value="1"/>
</dbReference>
<keyword evidence="3" id="KW-0808">Transferase</keyword>
<dbReference type="Gene3D" id="3.40.50.300">
    <property type="entry name" value="P-loop containing nucleotide triphosphate hydrolases"/>
    <property type="match status" value="1"/>
</dbReference>